<dbReference type="Proteomes" id="UP000218244">
    <property type="component" value="Chromosome"/>
</dbReference>
<dbReference type="InterPro" id="IPR027417">
    <property type="entry name" value="P-loop_NTPase"/>
</dbReference>
<dbReference type="InterPro" id="IPR003688">
    <property type="entry name" value="TraG/VirD4"/>
</dbReference>
<dbReference type="PANTHER" id="PTHR37937:SF1">
    <property type="entry name" value="CONJUGATIVE TRANSFER: DNA TRANSPORT"/>
    <property type="match status" value="1"/>
</dbReference>
<organism evidence="10 11">
    <name type="scientific">Corynebacterium suranareeae</name>
    <dbReference type="NCBI Taxonomy" id="2506452"/>
    <lineage>
        <taxon>Bacteria</taxon>
        <taxon>Bacillati</taxon>
        <taxon>Actinomycetota</taxon>
        <taxon>Actinomycetes</taxon>
        <taxon>Mycobacteriales</taxon>
        <taxon>Corynebacteriaceae</taxon>
        <taxon>Corynebacterium</taxon>
    </lineage>
</organism>
<feature type="transmembrane region" description="Helical" evidence="8">
    <location>
        <begin position="189"/>
        <end position="212"/>
    </location>
</feature>
<evidence type="ECO:0000256" key="5">
    <source>
        <dbReference type="ARBA" id="ARBA00022989"/>
    </source>
</evidence>
<evidence type="ECO:0000313" key="11">
    <source>
        <dbReference type="Proteomes" id="UP000218244"/>
    </source>
</evidence>
<evidence type="ECO:0000256" key="8">
    <source>
        <dbReference type="SAM" id="Phobius"/>
    </source>
</evidence>
<dbReference type="CDD" id="cd01127">
    <property type="entry name" value="TrwB_TraG_TraD_VirD4"/>
    <property type="match status" value="2"/>
</dbReference>
<sequence>MALFGSSKRDYDNVSGGKTFKGGGTKDLKQTDRTFDQLRKQRVTDKARNRDVHNEQQLARGEIGEMRSPMWVEVGAAILGVFVLIVMWLVWGGIGLLVQTMMNTSSPYDEELFDELGVRPYYVAVEQQIGTSSAHTTCYQPLDEFGNNFGDCTRSVPKEPVWYADYVASVFAEHGFDAPEPIDNSVGSWLLFGHTSLIRVMFVIAIATGVYAMSRAAMMRQLETQNVAVDTTDINQHTNDARLAIPQEIVRDLSLFPDVGAHSPVQPSSMISHVMLSNKGLKKVDVTQFAQETIIDNDTGEIVSEKGEVLYDNAGQPVTKSLPMIDNEFSHSIFDKSDVPNLPELRRFFNPTTIEWNPGGSNRDKTGKQDTVAQHINEDWEFPDYEPQRPAGAYVVDEAPVNTLVLAMTRAGKGQTYIEPMIDMWTRETRPNNMCINDPKGELLKKNYVRMSKRGFQVVQFNLINNLKTDIYNPLGLAAEAAREGNGMKCATYVENIAEVFFPVDGADDPVWPNAANNAFKRAAYGLIDFYLEEEREMRKQAAAENWDAKVLDTRIDQMWGKVTLYNCYQLFVQLSAKKLKNPVERLNERARAGEFGNLETDENAAMMFQDAVTEAEENEMFLWEGEKEKDMLTLFFSATDGLPKSSVRTLVGNADKALKAMGGAEKMIASVYGIAITAMSFFTDPTISTLTSGTLSQNVDLAGLSFPRRMGVRFAAPYVKRYNLVGSQVKWDAYSDAKFTKPLGKNFVHDDTLSVEGWARFYIKDSFPSNTAYLRLRILNGTSGTLIKTLFFKFTKGYQTNLKGRAFITDPVTDEKIIKNGLLIELVKNDAGDFVPGHVQFKTKKLNLNQLTQEQINMPGHDMIKQVDAMVDAVSALSVRYSEKPKAVFFVTPPHLMKYAKLILILIKQLVDLNFDSSYMTRENQKPDYKTRFMLDELGNLQSEGHGIAGFETMLSIGLGQEQQFTLILQTLQQLTQVYGEASDKILQGNAQPLTAKIATPDGWVTMGEAEEGMKVLTPKGTVSEIDGVFPQGERDVFTVTRKDGSTTEACDEHLWEVIVVPAEQDAASAA</sequence>
<feature type="compositionally biased region" description="Basic and acidic residues" evidence="7">
    <location>
        <begin position="24"/>
        <end position="54"/>
    </location>
</feature>
<dbReference type="PANTHER" id="PTHR37937">
    <property type="entry name" value="CONJUGATIVE TRANSFER: DNA TRANSPORT"/>
    <property type="match status" value="1"/>
</dbReference>
<comment type="similarity">
    <text evidence="2">Belongs to the VirD4/TraG family.</text>
</comment>
<proteinExistence type="inferred from homology"/>
<dbReference type="Pfam" id="PF02534">
    <property type="entry name" value="T4SS-DNA_transf"/>
    <property type="match status" value="1"/>
</dbReference>
<dbReference type="EMBL" id="AP017369">
    <property type="protein sequence ID" value="BAU96138.1"/>
    <property type="molecule type" value="Genomic_DNA"/>
</dbReference>
<dbReference type="AlphaFoldDB" id="A0A161JMD8"/>
<evidence type="ECO:0000256" key="7">
    <source>
        <dbReference type="SAM" id="MobiDB-lite"/>
    </source>
</evidence>
<feature type="region of interest" description="Disordered" evidence="7">
    <location>
        <begin position="22"/>
        <end position="56"/>
    </location>
</feature>
<name>A0A161JMD8_9CORY</name>
<evidence type="ECO:0000256" key="4">
    <source>
        <dbReference type="ARBA" id="ARBA00022692"/>
    </source>
</evidence>
<evidence type="ECO:0000256" key="2">
    <source>
        <dbReference type="ARBA" id="ARBA00008806"/>
    </source>
</evidence>
<dbReference type="InterPro" id="IPR051539">
    <property type="entry name" value="T4SS-coupling_protein"/>
</dbReference>
<accession>A0A161JMD8</accession>
<evidence type="ECO:0000313" key="10">
    <source>
        <dbReference type="EMBL" id="BAU96138.1"/>
    </source>
</evidence>
<evidence type="ECO:0000256" key="3">
    <source>
        <dbReference type="ARBA" id="ARBA00022475"/>
    </source>
</evidence>
<comment type="subcellular location">
    <subcellularLocation>
        <location evidence="1">Cell membrane</location>
        <topology evidence="1">Multi-pass membrane protein</topology>
    </subcellularLocation>
</comment>
<gene>
    <name evidence="10" type="ORF">N24_1876</name>
</gene>
<dbReference type="RefSeq" id="WP_096456426.1">
    <property type="nucleotide sequence ID" value="NZ_AP017369.1"/>
</dbReference>
<evidence type="ECO:0000259" key="9">
    <source>
        <dbReference type="Pfam" id="PF12696"/>
    </source>
</evidence>
<keyword evidence="11" id="KW-1185">Reference proteome</keyword>
<evidence type="ECO:0000256" key="1">
    <source>
        <dbReference type="ARBA" id="ARBA00004651"/>
    </source>
</evidence>
<protein>
    <recommendedName>
        <fullName evidence="9">TraD/TraG TraM recognition site domain-containing protein</fullName>
    </recommendedName>
</protein>
<dbReference type="Pfam" id="PF12696">
    <property type="entry name" value="TraG-D_C"/>
    <property type="match status" value="1"/>
</dbReference>
<keyword evidence="3" id="KW-1003">Cell membrane</keyword>
<keyword evidence="6 8" id="KW-0472">Membrane</keyword>
<dbReference type="Gene3D" id="3.40.50.300">
    <property type="entry name" value="P-loop containing nucleotide triphosphate hydrolases"/>
    <property type="match status" value="1"/>
</dbReference>
<feature type="transmembrane region" description="Helical" evidence="8">
    <location>
        <begin position="76"/>
        <end position="98"/>
    </location>
</feature>
<dbReference type="KEGG" id="csur:N24_1876"/>
<dbReference type="InterPro" id="IPR032689">
    <property type="entry name" value="TraG-D_C"/>
</dbReference>
<dbReference type="GO" id="GO:0005886">
    <property type="term" value="C:plasma membrane"/>
    <property type="evidence" value="ECO:0007669"/>
    <property type="project" value="UniProtKB-SubCell"/>
</dbReference>
<reference evidence="10 11" key="1">
    <citation type="submission" date="2016-02" db="EMBL/GenBank/DDBJ databases">
        <title>Corynebacterium glutamicum N24 whole genome sequencing project.</title>
        <authorList>
            <person name="Matsutani M."/>
            <person name="Nangtapong N."/>
            <person name="Yakushi T."/>
            <person name="Matsushita K."/>
        </authorList>
    </citation>
    <scope>NUCLEOTIDE SEQUENCE [LARGE SCALE GENOMIC DNA]</scope>
    <source>
        <strain evidence="10 11">N24</strain>
    </source>
</reference>
<keyword evidence="4 8" id="KW-0812">Transmembrane</keyword>
<feature type="domain" description="TraD/TraG TraM recognition site" evidence="9">
    <location>
        <begin position="933"/>
        <end position="993"/>
    </location>
</feature>
<keyword evidence="5 8" id="KW-1133">Transmembrane helix</keyword>
<dbReference type="SUPFAM" id="SSF51294">
    <property type="entry name" value="Hedgehog/intein (Hint) domain"/>
    <property type="match status" value="1"/>
</dbReference>
<evidence type="ECO:0000256" key="6">
    <source>
        <dbReference type="ARBA" id="ARBA00023136"/>
    </source>
</evidence>
<dbReference type="InterPro" id="IPR036844">
    <property type="entry name" value="Hint_dom_sf"/>
</dbReference>